<evidence type="ECO:0000313" key="2">
    <source>
        <dbReference type="Proteomes" id="UP001306508"/>
    </source>
</evidence>
<evidence type="ECO:0000313" key="1">
    <source>
        <dbReference type="EMBL" id="KAK5782308.1"/>
    </source>
</evidence>
<dbReference type="Proteomes" id="UP001306508">
    <property type="component" value="Unassembled WGS sequence"/>
</dbReference>
<protein>
    <submittedName>
        <fullName evidence="1">Uncharacterized protein</fullName>
    </submittedName>
</protein>
<sequence>MFSSQCLPYFIYILSSYAESKEDIIEDMNRIIIPLRNSVSFTTIIFVGSNWYRSSNLKSWFLYKDARKAPKVKKIVDPTSDNMLA</sequence>
<dbReference type="AlphaFoldDB" id="A0AAN7WUA7"/>
<reference evidence="2" key="1">
    <citation type="submission" date="2023-07" db="EMBL/GenBank/DDBJ databases">
        <title>A draft genome of Kazachstania heterogenica Y-27499.</title>
        <authorList>
            <person name="Donic C."/>
            <person name="Kralova J.S."/>
            <person name="Fidel L."/>
            <person name="Ben-Dor S."/>
            <person name="Jung S."/>
        </authorList>
    </citation>
    <scope>NUCLEOTIDE SEQUENCE [LARGE SCALE GENOMIC DNA]</scope>
    <source>
        <strain evidence="2">Y27499</strain>
    </source>
</reference>
<name>A0AAN7WUA7_9SACH</name>
<dbReference type="EMBL" id="JAWIZZ010000006">
    <property type="protein sequence ID" value="KAK5782308.1"/>
    <property type="molecule type" value="Genomic_DNA"/>
</dbReference>
<proteinExistence type="predicted"/>
<gene>
    <name evidence="1" type="ORF">RI543_000242</name>
</gene>
<organism evidence="1 2">
    <name type="scientific">Arxiozyma heterogenica</name>
    <dbReference type="NCBI Taxonomy" id="278026"/>
    <lineage>
        <taxon>Eukaryota</taxon>
        <taxon>Fungi</taxon>
        <taxon>Dikarya</taxon>
        <taxon>Ascomycota</taxon>
        <taxon>Saccharomycotina</taxon>
        <taxon>Saccharomycetes</taxon>
        <taxon>Saccharomycetales</taxon>
        <taxon>Saccharomycetaceae</taxon>
        <taxon>Arxiozyma</taxon>
    </lineage>
</organism>
<accession>A0AAN7WUA7</accession>
<keyword evidence="2" id="KW-1185">Reference proteome</keyword>
<comment type="caution">
    <text evidence="1">The sequence shown here is derived from an EMBL/GenBank/DDBJ whole genome shotgun (WGS) entry which is preliminary data.</text>
</comment>